<accession>A0A6J3LWJ7</accession>
<reference evidence="3" key="2">
    <citation type="submission" date="2020-04" db="EMBL/GenBank/DDBJ databases">
        <authorList>
            <consortium name="NCBI Genome Project"/>
        </authorList>
    </citation>
    <scope>NUCLEOTIDE SEQUENCE</scope>
    <source>
        <strain evidence="3">CBS 342.82</strain>
    </source>
</reference>
<sequence length="231" mass="25587">MSPLCFIPRLQIQAPGMNVWSCSCSCSSRSRTAGQCTALRCLYMYKCCTVLCPRQGPVACEVGPWWTPWRCGTSTNARQNLIHSTAPHFEVRMAAFRSVSWTLSEWLAPSPSLPPANIHNEKTLPSWKHCKSRSAVSAIHEGDQSSTRSTTNTVHLGKGHRRETTSGRSNRATASRTCSRVTHHFALGPNSLISPTHIRTTCTQVIRTQTTRTFPLQNGRAVQPARTPNND</sequence>
<dbReference type="Proteomes" id="UP000504637">
    <property type="component" value="Unplaced"/>
</dbReference>
<feature type="compositionally biased region" description="Polar residues" evidence="1">
    <location>
        <begin position="144"/>
        <end position="154"/>
    </location>
</feature>
<organism evidence="3">
    <name type="scientific">Dissoconium aciculare CBS 342.82</name>
    <dbReference type="NCBI Taxonomy" id="1314786"/>
    <lineage>
        <taxon>Eukaryota</taxon>
        <taxon>Fungi</taxon>
        <taxon>Dikarya</taxon>
        <taxon>Ascomycota</taxon>
        <taxon>Pezizomycotina</taxon>
        <taxon>Dothideomycetes</taxon>
        <taxon>Dothideomycetidae</taxon>
        <taxon>Mycosphaerellales</taxon>
        <taxon>Dissoconiaceae</taxon>
        <taxon>Dissoconium</taxon>
    </lineage>
</organism>
<gene>
    <name evidence="3" type="ORF">K489DRAFT_86120</name>
</gene>
<feature type="compositionally biased region" description="Polar residues" evidence="1">
    <location>
        <begin position="166"/>
        <end position="178"/>
    </location>
</feature>
<feature type="region of interest" description="Disordered" evidence="1">
    <location>
        <begin position="138"/>
        <end position="178"/>
    </location>
</feature>
<protein>
    <submittedName>
        <fullName evidence="3">Uncharacterized protein</fullName>
    </submittedName>
</protein>
<proteinExistence type="predicted"/>
<keyword evidence="2" id="KW-1185">Reference proteome</keyword>
<dbReference type="GeneID" id="54366787"/>
<evidence type="ECO:0000256" key="1">
    <source>
        <dbReference type="SAM" id="MobiDB-lite"/>
    </source>
</evidence>
<evidence type="ECO:0000313" key="2">
    <source>
        <dbReference type="Proteomes" id="UP000504637"/>
    </source>
</evidence>
<evidence type="ECO:0000313" key="3">
    <source>
        <dbReference type="RefSeq" id="XP_033456053.1"/>
    </source>
</evidence>
<name>A0A6J3LWJ7_9PEZI</name>
<reference evidence="3" key="3">
    <citation type="submission" date="2025-08" db="UniProtKB">
        <authorList>
            <consortium name="RefSeq"/>
        </authorList>
    </citation>
    <scope>IDENTIFICATION</scope>
    <source>
        <strain evidence="3">CBS 342.82</strain>
    </source>
</reference>
<dbReference type="AlphaFoldDB" id="A0A6J3LWJ7"/>
<reference evidence="3" key="1">
    <citation type="submission" date="2020-01" db="EMBL/GenBank/DDBJ databases">
        <authorList>
            <consortium name="DOE Joint Genome Institute"/>
            <person name="Haridas S."/>
            <person name="Albert R."/>
            <person name="Binder M."/>
            <person name="Bloem J."/>
            <person name="Labutti K."/>
            <person name="Salamov A."/>
            <person name="Andreopoulos B."/>
            <person name="Baker S.E."/>
            <person name="Barry K."/>
            <person name="Bills G."/>
            <person name="Bluhm B.H."/>
            <person name="Cannon C."/>
            <person name="Castanera R."/>
            <person name="Culley D.E."/>
            <person name="Daum C."/>
            <person name="Ezra D."/>
            <person name="Gonzalez J.B."/>
            <person name="Henrissat B."/>
            <person name="Kuo A."/>
            <person name="Liang C."/>
            <person name="Lipzen A."/>
            <person name="Lutzoni F."/>
            <person name="Magnuson J."/>
            <person name="Mondo S."/>
            <person name="Nolan M."/>
            <person name="Ohm R."/>
            <person name="Pangilinan J."/>
            <person name="Park H.-J."/>
            <person name="Ramirez L."/>
            <person name="Alfaro M."/>
            <person name="Sun H."/>
            <person name="Tritt A."/>
            <person name="Yoshinaga Y."/>
            <person name="Zwiers L.-H."/>
            <person name="Turgeon B.G."/>
            <person name="Goodwin S.B."/>
            <person name="Spatafora J.W."/>
            <person name="Crous P.W."/>
            <person name="Grigoriev I.V."/>
        </authorList>
    </citation>
    <scope>NUCLEOTIDE SEQUENCE</scope>
    <source>
        <strain evidence="3">CBS 342.82</strain>
    </source>
</reference>
<dbReference type="RefSeq" id="XP_033456053.1">
    <property type="nucleotide sequence ID" value="XM_033608986.1"/>
</dbReference>